<comment type="caution">
    <text evidence="2">The sequence shown here is derived from an EMBL/GenBank/DDBJ whole genome shotgun (WGS) entry which is preliminary data.</text>
</comment>
<reference evidence="3" key="1">
    <citation type="journal article" date="2019" name="Int. J. Syst. Evol. Microbiol.">
        <title>The Global Catalogue of Microorganisms (GCM) 10K type strain sequencing project: providing services to taxonomists for standard genome sequencing and annotation.</title>
        <authorList>
            <consortium name="The Broad Institute Genomics Platform"/>
            <consortium name="The Broad Institute Genome Sequencing Center for Infectious Disease"/>
            <person name="Wu L."/>
            <person name="Ma J."/>
        </authorList>
    </citation>
    <scope>NUCLEOTIDE SEQUENCE [LARGE SCALE GENOMIC DNA]</scope>
    <source>
        <strain evidence="3">JCM 16950</strain>
    </source>
</reference>
<dbReference type="RefSeq" id="WP_344785378.1">
    <property type="nucleotide sequence ID" value="NZ_BAABAF010000017.1"/>
</dbReference>
<keyword evidence="3" id="KW-1185">Reference proteome</keyword>
<feature type="region of interest" description="Disordered" evidence="1">
    <location>
        <begin position="1"/>
        <end position="28"/>
    </location>
</feature>
<sequence>MSKQAETAPAAVAKGAETAVEKKAEQPSVAPVVDRGLVAQLVCL</sequence>
<evidence type="ECO:0000313" key="2">
    <source>
        <dbReference type="EMBL" id="GAA3778011.1"/>
    </source>
</evidence>
<name>A0ABP7H4B1_9MICO</name>
<organism evidence="2 3">
    <name type="scientific">Microbacterium kribbense</name>
    <dbReference type="NCBI Taxonomy" id="433645"/>
    <lineage>
        <taxon>Bacteria</taxon>
        <taxon>Bacillati</taxon>
        <taxon>Actinomycetota</taxon>
        <taxon>Actinomycetes</taxon>
        <taxon>Micrococcales</taxon>
        <taxon>Microbacteriaceae</taxon>
        <taxon>Microbacterium</taxon>
    </lineage>
</organism>
<proteinExistence type="predicted"/>
<dbReference type="EMBL" id="BAABAF010000017">
    <property type="protein sequence ID" value="GAA3778011.1"/>
    <property type="molecule type" value="Genomic_DNA"/>
</dbReference>
<accession>A0ABP7H4B1</accession>
<evidence type="ECO:0000256" key="1">
    <source>
        <dbReference type="SAM" id="MobiDB-lite"/>
    </source>
</evidence>
<protein>
    <submittedName>
        <fullName evidence="2">Uncharacterized protein</fullName>
    </submittedName>
</protein>
<dbReference type="Proteomes" id="UP001500540">
    <property type="component" value="Unassembled WGS sequence"/>
</dbReference>
<evidence type="ECO:0000313" key="3">
    <source>
        <dbReference type="Proteomes" id="UP001500540"/>
    </source>
</evidence>
<gene>
    <name evidence="2" type="ORF">GCM10022240_31630</name>
</gene>